<evidence type="ECO:0000313" key="2">
    <source>
        <dbReference type="Proteomes" id="UP000695022"/>
    </source>
</evidence>
<keyword evidence="1" id="KW-0677">Repeat</keyword>
<dbReference type="SUPFAM" id="SSF46966">
    <property type="entry name" value="Spectrin repeat"/>
    <property type="match status" value="1"/>
</dbReference>
<sequence length="129" mass="14889">MLNREVDDLLQWIAEREVVAKSPELGHDFEHVCMLQDRFREFARETEGIGTERVNAGNEIADALMNAGHADAAQIAQWKDQLNEAWGDLLELIETRTQMLDASYRLHKYYYDCRDVLGMILEKQNSMSA</sequence>
<reference evidence="3" key="1">
    <citation type="submission" date="2025-08" db="UniProtKB">
        <authorList>
            <consortium name="RefSeq"/>
        </authorList>
    </citation>
    <scope>IDENTIFICATION</scope>
</reference>
<dbReference type="GeneID" id="106811846"/>
<keyword evidence="2" id="KW-1185">Reference proteome</keyword>
<protein>
    <submittedName>
        <fullName evidence="3">Spectrin beta chain-like</fullName>
    </submittedName>
</protein>
<proteinExistence type="predicted"/>
<evidence type="ECO:0000313" key="3">
    <source>
        <dbReference type="RefSeq" id="XP_014671054.1"/>
    </source>
</evidence>
<gene>
    <name evidence="3" type="primary">LOC106811846</name>
</gene>
<dbReference type="CDD" id="cd00176">
    <property type="entry name" value="SPEC"/>
    <property type="match status" value="1"/>
</dbReference>
<dbReference type="Proteomes" id="UP000695022">
    <property type="component" value="Unplaced"/>
</dbReference>
<dbReference type="Pfam" id="PF00435">
    <property type="entry name" value="Spectrin"/>
    <property type="match status" value="1"/>
</dbReference>
<dbReference type="InterPro" id="IPR002017">
    <property type="entry name" value="Spectrin_repeat"/>
</dbReference>
<name>A0ABM1EFT3_PRICU</name>
<accession>A0ABM1EFT3</accession>
<dbReference type="PANTHER" id="PTHR11915">
    <property type="entry name" value="SPECTRIN/FILAMIN RELATED CYTOSKELETAL PROTEIN"/>
    <property type="match status" value="1"/>
</dbReference>
<organism evidence="2 3">
    <name type="scientific">Priapulus caudatus</name>
    <name type="common">Priapulid worm</name>
    <dbReference type="NCBI Taxonomy" id="37621"/>
    <lineage>
        <taxon>Eukaryota</taxon>
        <taxon>Metazoa</taxon>
        <taxon>Ecdysozoa</taxon>
        <taxon>Scalidophora</taxon>
        <taxon>Priapulida</taxon>
        <taxon>Priapulimorpha</taxon>
        <taxon>Priapulimorphida</taxon>
        <taxon>Priapulidae</taxon>
        <taxon>Priapulus</taxon>
    </lineage>
</organism>
<dbReference type="SMART" id="SM00150">
    <property type="entry name" value="SPEC"/>
    <property type="match status" value="1"/>
</dbReference>
<dbReference type="Gene3D" id="1.20.58.60">
    <property type="match status" value="1"/>
</dbReference>
<dbReference type="InterPro" id="IPR018159">
    <property type="entry name" value="Spectrin/alpha-actinin"/>
</dbReference>
<evidence type="ECO:0000256" key="1">
    <source>
        <dbReference type="ARBA" id="ARBA00022737"/>
    </source>
</evidence>
<dbReference type="RefSeq" id="XP_014671054.1">
    <property type="nucleotide sequence ID" value="XM_014815568.1"/>
</dbReference>